<feature type="transmembrane region" description="Helical" evidence="18">
    <location>
        <begin position="682"/>
        <end position="704"/>
    </location>
</feature>
<dbReference type="SUPFAM" id="SSF81665">
    <property type="entry name" value="Calcium ATPase, transmembrane domain M"/>
    <property type="match status" value="1"/>
</dbReference>
<evidence type="ECO:0000256" key="4">
    <source>
        <dbReference type="ARBA" id="ARBA00022448"/>
    </source>
</evidence>
<dbReference type="GO" id="GO:0005391">
    <property type="term" value="F:P-type sodium:potassium-exchanging transporter activity"/>
    <property type="evidence" value="ECO:0007669"/>
    <property type="project" value="TreeGrafter"/>
</dbReference>
<keyword evidence="13" id="KW-1278">Translocase</keyword>
<feature type="transmembrane region" description="Helical" evidence="18">
    <location>
        <begin position="253"/>
        <end position="272"/>
    </location>
</feature>
<reference evidence="20" key="1">
    <citation type="journal article" date="2021" name="PeerJ">
        <title>Extensive microbial diversity within the chicken gut microbiome revealed by metagenomics and culture.</title>
        <authorList>
            <person name="Gilroy R."/>
            <person name="Ravi A."/>
            <person name="Getino M."/>
            <person name="Pursley I."/>
            <person name="Horton D.L."/>
            <person name="Alikhan N.F."/>
            <person name="Baker D."/>
            <person name="Gharbi K."/>
            <person name="Hall N."/>
            <person name="Watson M."/>
            <person name="Adriaenssens E.M."/>
            <person name="Foster-Nyarko E."/>
            <person name="Jarju S."/>
            <person name="Secka A."/>
            <person name="Antonio M."/>
            <person name="Oren A."/>
            <person name="Chaudhuri R.R."/>
            <person name="La Ragione R."/>
            <person name="Hildebrand F."/>
            <person name="Pallen M.J."/>
        </authorList>
    </citation>
    <scope>NUCLEOTIDE SEQUENCE</scope>
    <source>
        <strain evidence="20">ChiBcolR9-63</strain>
    </source>
</reference>
<name>A0A9D2FWH8_9STRE</name>
<dbReference type="SUPFAM" id="SSF81660">
    <property type="entry name" value="Metal cation-transporting ATPase, ATP-binding domain N"/>
    <property type="match status" value="1"/>
</dbReference>
<comment type="similarity">
    <text evidence="2">Belongs to the cation transport ATPase (P-type) (TC 3.A.3) family. Type IIA subfamily.</text>
</comment>
<dbReference type="Pfam" id="PF13246">
    <property type="entry name" value="Cation_ATPase"/>
    <property type="match status" value="1"/>
</dbReference>
<dbReference type="GO" id="GO:0006883">
    <property type="term" value="P:intracellular sodium ion homeostasis"/>
    <property type="evidence" value="ECO:0007669"/>
    <property type="project" value="TreeGrafter"/>
</dbReference>
<keyword evidence="12" id="KW-0067">ATP-binding</keyword>
<gene>
    <name evidence="20" type="ORF">H9965_06530</name>
</gene>
<dbReference type="AlphaFoldDB" id="A0A9D2FWH8"/>
<feature type="transmembrane region" description="Helical" evidence="18">
    <location>
        <begin position="284"/>
        <end position="312"/>
    </location>
</feature>
<keyword evidence="15" id="KW-0406">Ion transport</keyword>
<dbReference type="InterPro" id="IPR059000">
    <property type="entry name" value="ATPase_P-type_domA"/>
</dbReference>
<dbReference type="GO" id="GO:1990573">
    <property type="term" value="P:potassium ion import across plasma membrane"/>
    <property type="evidence" value="ECO:0007669"/>
    <property type="project" value="TreeGrafter"/>
</dbReference>
<dbReference type="InterPro" id="IPR023214">
    <property type="entry name" value="HAD_sf"/>
</dbReference>
<dbReference type="Proteomes" id="UP000824058">
    <property type="component" value="Unassembled WGS sequence"/>
</dbReference>
<dbReference type="FunFam" id="3.40.1110.10:FF:000053">
    <property type="entry name" value="Cation-transporting ATPase, E1-E2 family"/>
    <property type="match status" value="1"/>
</dbReference>
<protein>
    <recommendedName>
        <fullName evidence="3">P-type Ca(2+) transporter</fullName>
        <ecNumber evidence="3">7.2.2.10</ecNumber>
    </recommendedName>
</protein>
<feature type="transmembrane region" description="Helical" evidence="18">
    <location>
        <begin position="831"/>
        <end position="848"/>
    </location>
</feature>
<feature type="domain" description="Cation-transporting P-type ATPase N-terminal" evidence="19">
    <location>
        <begin position="9"/>
        <end position="82"/>
    </location>
</feature>
<dbReference type="FunFam" id="2.70.150.10:FF:000016">
    <property type="entry name" value="Calcium-transporting P-type ATPase putative"/>
    <property type="match status" value="1"/>
</dbReference>
<dbReference type="Pfam" id="PF00690">
    <property type="entry name" value="Cation_ATPase_N"/>
    <property type="match status" value="1"/>
</dbReference>
<evidence type="ECO:0000256" key="11">
    <source>
        <dbReference type="ARBA" id="ARBA00022837"/>
    </source>
</evidence>
<keyword evidence="16 18" id="KW-0472">Membrane</keyword>
<keyword evidence="10" id="KW-0547">Nucleotide-binding</keyword>
<evidence type="ECO:0000256" key="7">
    <source>
        <dbReference type="ARBA" id="ARBA00022568"/>
    </source>
</evidence>
<evidence type="ECO:0000256" key="3">
    <source>
        <dbReference type="ARBA" id="ARBA00012790"/>
    </source>
</evidence>
<dbReference type="InterPro" id="IPR018303">
    <property type="entry name" value="ATPase_P-typ_P_site"/>
</dbReference>
<dbReference type="GO" id="GO:0005524">
    <property type="term" value="F:ATP binding"/>
    <property type="evidence" value="ECO:0007669"/>
    <property type="project" value="UniProtKB-KW"/>
</dbReference>
<feature type="transmembrane region" description="Helical" evidence="18">
    <location>
        <begin position="86"/>
        <end position="105"/>
    </location>
</feature>
<dbReference type="Gene3D" id="1.20.1110.10">
    <property type="entry name" value="Calcium-transporting ATPase, transmembrane domain"/>
    <property type="match status" value="1"/>
</dbReference>
<keyword evidence="5" id="KW-1003">Cell membrane</keyword>
<evidence type="ECO:0000259" key="19">
    <source>
        <dbReference type="SMART" id="SM00831"/>
    </source>
</evidence>
<dbReference type="PROSITE" id="PS00154">
    <property type="entry name" value="ATPASE_E1_E2"/>
    <property type="match status" value="1"/>
</dbReference>
<dbReference type="GO" id="GO:0005388">
    <property type="term" value="F:P-type calcium transporter activity"/>
    <property type="evidence" value="ECO:0007669"/>
    <property type="project" value="UniProtKB-EC"/>
</dbReference>
<dbReference type="GO" id="GO:0036376">
    <property type="term" value="P:sodium ion export across plasma membrane"/>
    <property type="evidence" value="ECO:0007669"/>
    <property type="project" value="TreeGrafter"/>
</dbReference>
<dbReference type="InterPro" id="IPR050510">
    <property type="entry name" value="Cation_transp_ATPase_P-type"/>
</dbReference>
<dbReference type="EMBL" id="DXBD01000047">
    <property type="protein sequence ID" value="HIZ68087.1"/>
    <property type="molecule type" value="Genomic_DNA"/>
</dbReference>
<dbReference type="GO" id="GO:1902600">
    <property type="term" value="P:proton transmembrane transport"/>
    <property type="evidence" value="ECO:0007669"/>
    <property type="project" value="TreeGrafter"/>
</dbReference>
<dbReference type="SMART" id="SM00831">
    <property type="entry name" value="Cation_ATPase_N"/>
    <property type="match status" value="1"/>
</dbReference>
<dbReference type="InterPro" id="IPR006068">
    <property type="entry name" value="ATPase_P-typ_cation-transptr_C"/>
</dbReference>
<evidence type="ECO:0000313" key="20">
    <source>
        <dbReference type="EMBL" id="HIZ68087.1"/>
    </source>
</evidence>
<feature type="transmembrane region" description="Helical" evidence="18">
    <location>
        <begin position="854"/>
        <end position="875"/>
    </location>
</feature>
<dbReference type="Gene3D" id="2.70.150.10">
    <property type="entry name" value="Calcium-transporting ATPase, cytoplasmic transduction domain A"/>
    <property type="match status" value="1"/>
</dbReference>
<dbReference type="Gene3D" id="3.40.50.1000">
    <property type="entry name" value="HAD superfamily/HAD-like"/>
    <property type="match status" value="1"/>
</dbReference>
<dbReference type="CDD" id="cd02089">
    <property type="entry name" value="P-type_ATPase_Ca_prok"/>
    <property type="match status" value="1"/>
</dbReference>
<evidence type="ECO:0000256" key="14">
    <source>
        <dbReference type="ARBA" id="ARBA00022989"/>
    </source>
</evidence>
<dbReference type="SFLD" id="SFLDF00027">
    <property type="entry name" value="p-type_atpase"/>
    <property type="match status" value="1"/>
</dbReference>
<evidence type="ECO:0000256" key="5">
    <source>
        <dbReference type="ARBA" id="ARBA00022475"/>
    </source>
</evidence>
<dbReference type="NCBIfam" id="TIGR01494">
    <property type="entry name" value="ATPase_P-type"/>
    <property type="match status" value="3"/>
</dbReference>
<evidence type="ECO:0000256" key="17">
    <source>
        <dbReference type="ARBA" id="ARBA00048694"/>
    </source>
</evidence>
<dbReference type="SFLD" id="SFLDG00002">
    <property type="entry name" value="C1.7:_P-type_atpase_like"/>
    <property type="match status" value="1"/>
</dbReference>
<dbReference type="GO" id="GO:0005886">
    <property type="term" value="C:plasma membrane"/>
    <property type="evidence" value="ECO:0007669"/>
    <property type="project" value="UniProtKB-SubCell"/>
</dbReference>
<dbReference type="SUPFAM" id="SSF56784">
    <property type="entry name" value="HAD-like"/>
    <property type="match status" value="1"/>
</dbReference>
<evidence type="ECO:0000256" key="12">
    <source>
        <dbReference type="ARBA" id="ARBA00022840"/>
    </source>
</evidence>
<organism evidence="20 21">
    <name type="scientific">Candidatus Streptococcus faecavium</name>
    <dbReference type="NCBI Taxonomy" id="2838763"/>
    <lineage>
        <taxon>Bacteria</taxon>
        <taxon>Bacillati</taxon>
        <taxon>Bacillota</taxon>
        <taxon>Bacilli</taxon>
        <taxon>Lactobacillales</taxon>
        <taxon>Streptococcaceae</taxon>
        <taxon>Streptococcus</taxon>
    </lineage>
</organism>
<keyword evidence="8 18" id="KW-0812">Transmembrane</keyword>
<keyword evidence="9" id="KW-0479">Metal-binding</keyword>
<evidence type="ECO:0000256" key="18">
    <source>
        <dbReference type="SAM" id="Phobius"/>
    </source>
</evidence>
<feature type="transmembrane region" description="Helical" evidence="18">
    <location>
        <begin position="749"/>
        <end position="772"/>
    </location>
</feature>
<dbReference type="InterPro" id="IPR036412">
    <property type="entry name" value="HAD-like_sf"/>
</dbReference>
<reference evidence="20" key="2">
    <citation type="submission" date="2021-04" db="EMBL/GenBank/DDBJ databases">
        <authorList>
            <person name="Gilroy R."/>
        </authorList>
    </citation>
    <scope>NUCLEOTIDE SEQUENCE</scope>
    <source>
        <strain evidence="20">ChiBcolR9-63</strain>
    </source>
</reference>
<accession>A0A9D2FWH8</accession>
<keyword evidence="7" id="KW-0109">Calcium transport</keyword>
<feature type="transmembrane region" description="Helical" evidence="18">
    <location>
        <begin position="62"/>
        <end position="80"/>
    </location>
</feature>
<proteinExistence type="inferred from homology"/>
<dbReference type="PANTHER" id="PTHR43294:SF20">
    <property type="entry name" value="P-TYPE ATPASE"/>
    <property type="match status" value="1"/>
</dbReference>
<dbReference type="Pfam" id="PF00122">
    <property type="entry name" value="E1-E2_ATPase"/>
    <property type="match status" value="1"/>
</dbReference>
<comment type="catalytic activity">
    <reaction evidence="17">
        <text>Ca(2+)(in) + ATP + H2O = Ca(2+)(out) + ADP + phosphate + H(+)</text>
        <dbReference type="Rhea" id="RHEA:18105"/>
        <dbReference type="ChEBI" id="CHEBI:15377"/>
        <dbReference type="ChEBI" id="CHEBI:15378"/>
        <dbReference type="ChEBI" id="CHEBI:29108"/>
        <dbReference type="ChEBI" id="CHEBI:30616"/>
        <dbReference type="ChEBI" id="CHEBI:43474"/>
        <dbReference type="ChEBI" id="CHEBI:456216"/>
        <dbReference type="EC" id="7.2.2.10"/>
    </reaction>
</comment>
<dbReference type="InterPro" id="IPR001757">
    <property type="entry name" value="P_typ_ATPase"/>
</dbReference>
<dbReference type="PRINTS" id="PR00119">
    <property type="entry name" value="CATATPASE"/>
</dbReference>
<dbReference type="SUPFAM" id="SSF81653">
    <property type="entry name" value="Calcium ATPase, transduction domain A"/>
    <property type="match status" value="1"/>
</dbReference>
<evidence type="ECO:0000256" key="13">
    <source>
        <dbReference type="ARBA" id="ARBA00022967"/>
    </source>
</evidence>
<dbReference type="FunFam" id="3.40.50.1000:FF:000028">
    <property type="entry name" value="Calcium-transporting P-type ATPase, putative"/>
    <property type="match status" value="1"/>
</dbReference>
<evidence type="ECO:0000256" key="15">
    <source>
        <dbReference type="ARBA" id="ARBA00023065"/>
    </source>
</evidence>
<evidence type="ECO:0000256" key="2">
    <source>
        <dbReference type="ARBA" id="ARBA00005675"/>
    </source>
</evidence>
<dbReference type="SFLD" id="SFLDS00003">
    <property type="entry name" value="Haloacid_Dehalogenase"/>
    <property type="match status" value="1"/>
</dbReference>
<evidence type="ECO:0000256" key="8">
    <source>
        <dbReference type="ARBA" id="ARBA00022692"/>
    </source>
</evidence>
<sequence>MSKEQSKDLFYLKSEDETLDALHTTRDGLSAAEAKKRLDEYGHNELEEAQKRSLLAKFLDQFKDLMIIILLVAAALSVITEGTEGLTDALIILAVVVLNAAFGVYQEGQAEAAIEALKDMSSQVARVSRDGHVVEIDSRELVPGDIVMLEAGDVVPADMRLLEVASLKIEEAALTGESVPVEKSLSIKVADDAGIGDRVNMAYQNSNVTYGRGVGVVVNTGHYTEVGKIADMLANADETDTPLKQNLNQLSKVLTYLVVGIAIVTFIVGVFVRGEEPVEGLMTSVALAVAAIPEGLPAIVTIVLSIGTTTLAKRNAIVRKLPAVETLGSTEIIASDKTGTLTMNQMTVEKIYTSGQLLDAKATIPADDKTLRIMNFANDTKIDPEGNLIGDPTETALVQFGLDHDFDVRDVLKNEPRVAELPFDSDRKLMSTIHEEADGRYFVAVKGAPDQLLKRVTRIEDNGQVRAITDDERATILSLNTDLAKQALRVLMMAYKYIPEIPSLDSKNVESDLIFAGLVGMIDPERPEAAKAVKVAKEAGIRPIMITGDHQDTAEAIAKRLGIIEDDGQNHVFTGAELNELSDDEFQKVFKQYSVYARVSPEHKVRIVKAWQNEGKVVAMTGDGVNDAPSLKTADIGIGMGITGTEVAKGASDMVLADDNFATIIVAVEEGRKVFSNIQKSIQYLLSANMAEVLTIFFATLFGWDVLQPVHLLWINLVTDTLPAIALGVEPAEPGVMKHKPRGRQSNFFDGGVMGAIIYQGIFQTLLVLAVYGWAIMFPEHSQAHMVHEDALTMAFATLGLIQLVHAFNVKSVYQSIFTVGAFRNRTFNRAIPVAFLLLMVTIVVPGFNQLFHVSHLSVGQWTAVIIGSLMMLVLTEAVKAIQRALGQDEKAI</sequence>
<dbReference type="PANTHER" id="PTHR43294">
    <property type="entry name" value="SODIUM/POTASSIUM-TRANSPORTING ATPASE SUBUNIT ALPHA"/>
    <property type="match status" value="1"/>
</dbReference>
<dbReference type="InterPro" id="IPR004014">
    <property type="entry name" value="ATPase_P-typ_cation-transptr_N"/>
</dbReference>
<keyword evidence="4" id="KW-0813">Transport</keyword>
<dbReference type="GO" id="GO:0016887">
    <property type="term" value="F:ATP hydrolysis activity"/>
    <property type="evidence" value="ECO:0007669"/>
    <property type="project" value="InterPro"/>
</dbReference>
<evidence type="ECO:0000256" key="6">
    <source>
        <dbReference type="ARBA" id="ARBA00022553"/>
    </source>
</evidence>
<evidence type="ECO:0000256" key="16">
    <source>
        <dbReference type="ARBA" id="ARBA00023136"/>
    </source>
</evidence>
<dbReference type="GO" id="GO:0030007">
    <property type="term" value="P:intracellular potassium ion homeostasis"/>
    <property type="evidence" value="ECO:0007669"/>
    <property type="project" value="TreeGrafter"/>
</dbReference>
<keyword evidence="6" id="KW-0597">Phosphoprotein</keyword>
<evidence type="ECO:0000256" key="9">
    <source>
        <dbReference type="ARBA" id="ARBA00022723"/>
    </source>
</evidence>
<keyword evidence="11" id="KW-0106">Calcium</keyword>
<dbReference type="Pfam" id="PF00689">
    <property type="entry name" value="Cation_ATPase_C"/>
    <property type="match status" value="1"/>
</dbReference>
<comment type="subcellular location">
    <subcellularLocation>
        <location evidence="1">Cell membrane</location>
        <topology evidence="1">Multi-pass membrane protein</topology>
    </subcellularLocation>
</comment>
<evidence type="ECO:0000256" key="1">
    <source>
        <dbReference type="ARBA" id="ARBA00004651"/>
    </source>
</evidence>
<dbReference type="InterPro" id="IPR023298">
    <property type="entry name" value="ATPase_P-typ_TM_dom_sf"/>
</dbReference>
<dbReference type="Gene3D" id="3.40.1110.10">
    <property type="entry name" value="Calcium-transporting ATPase, cytoplasmic domain N"/>
    <property type="match status" value="1"/>
</dbReference>
<dbReference type="EC" id="7.2.2.10" evidence="3"/>
<dbReference type="PRINTS" id="PR00120">
    <property type="entry name" value="HATPASE"/>
</dbReference>
<dbReference type="GO" id="GO:0046872">
    <property type="term" value="F:metal ion binding"/>
    <property type="evidence" value="ECO:0007669"/>
    <property type="project" value="UniProtKB-KW"/>
</dbReference>
<dbReference type="InterPro" id="IPR044492">
    <property type="entry name" value="P_typ_ATPase_HD_dom"/>
</dbReference>
<evidence type="ECO:0000256" key="10">
    <source>
        <dbReference type="ARBA" id="ARBA00022741"/>
    </source>
</evidence>
<keyword evidence="14 18" id="KW-1133">Transmembrane helix</keyword>
<dbReference type="InterPro" id="IPR008250">
    <property type="entry name" value="ATPase_P-typ_transduc_dom_A_sf"/>
</dbReference>
<dbReference type="InterPro" id="IPR023299">
    <property type="entry name" value="ATPase_P-typ_cyto_dom_N"/>
</dbReference>
<evidence type="ECO:0000313" key="21">
    <source>
        <dbReference type="Proteomes" id="UP000824058"/>
    </source>
</evidence>
<comment type="caution">
    <text evidence="20">The sequence shown here is derived from an EMBL/GenBank/DDBJ whole genome shotgun (WGS) entry which is preliminary data.</text>
</comment>